<evidence type="ECO:0000313" key="1">
    <source>
        <dbReference type="EMBL" id="TRM61056.1"/>
    </source>
</evidence>
<keyword evidence="2" id="KW-1185">Reference proteome</keyword>
<gene>
    <name evidence="1" type="ORF">BD626DRAFT_502548</name>
</gene>
<reference evidence="1 2" key="1">
    <citation type="journal article" date="2019" name="New Phytol.">
        <title>Comparative genomics reveals unique wood-decay strategies and fruiting body development in the Schizophyllaceae.</title>
        <authorList>
            <person name="Almasi E."/>
            <person name="Sahu N."/>
            <person name="Krizsan K."/>
            <person name="Balint B."/>
            <person name="Kovacs G.M."/>
            <person name="Kiss B."/>
            <person name="Cseklye J."/>
            <person name="Drula E."/>
            <person name="Henrissat B."/>
            <person name="Nagy I."/>
            <person name="Chovatia M."/>
            <person name="Adam C."/>
            <person name="LaButti K."/>
            <person name="Lipzen A."/>
            <person name="Riley R."/>
            <person name="Grigoriev I.V."/>
            <person name="Nagy L.G."/>
        </authorList>
    </citation>
    <scope>NUCLEOTIDE SEQUENCE [LARGE SCALE GENOMIC DNA]</scope>
    <source>
        <strain evidence="1 2">NL-1724</strain>
    </source>
</reference>
<evidence type="ECO:0000313" key="2">
    <source>
        <dbReference type="Proteomes" id="UP000320762"/>
    </source>
</evidence>
<dbReference type="Proteomes" id="UP000320762">
    <property type="component" value="Unassembled WGS sequence"/>
</dbReference>
<protein>
    <recommendedName>
        <fullName evidence="3">F-box domain-containing protein</fullName>
    </recommendedName>
</protein>
<accession>A0A550C8M9</accession>
<evidence type="ECO:0008006" key="3">
    <source>
        <dbReference type="Google" id="ProtNLM"/>
    </source>
</evidence>
<dbReference type="STRING" id="97359.A0A550C8M9"/>
<comment type="caution">
    <text evidence="1">The sequence shown here is derived from an EMBL/GenBank/DDBJ whole genome shotgun (WGS) entry which is preliminary data.</text>
</comment>
<proteinExistence type="predicted"/>
<dbReference type="EMBL" id="VDMD01000018">
    <property type="protein sequence ID" value="TRM61056.1"/>
    <property type="molecule type" value="Genomic_DNA"/>
</dbReference>
<dbReference type="OrthoDB" id="2745898at2759"/>
<dbReference type="AlphaFoldDB" id="A0A550C8M9"/>
<name>A0A550C8M9_9AGAR</name>
<sequence>MSTTGPQESATCLPQELLELVLEQLHASGDAASLKNTAMAHSSLLETSQKYIFNEVQLSEINTHSVFSATKTLVRKLSDILEESSHLGDYVRVLRIEESWDYSSSLTWYSWIYEDGALPKVLFRLPNLQELSFQPHYVLSYSGMTPHLRGALEQACTLSTLVTLSMFNLRGLPMAVLQQLPQSLRHLRLWDVTLVHGGERTQAADGARLEHLALKLQQDDFARLAARLLEPDSSVRVEGLQNLTITAETPHCHQTMKMLLAAAGTVYKRWNFGHVSRSGHDSQDVQLTEMSSLRLLALAGLHLEQEISPFHWLLYVLQSATHVEQFQLHFVAEIWDIDACWYWTSAWNLLDMFLTSRMKNIVSVSIFLDVKGYTRQDTERPAYIVDDVKGFLPRLCAGGRVSVETKQLHDEDLLLRVDSLTKYQHSP</sequence>
<organism evidence="1 2">
    <name type="scientific">Schizophyllum amplum</name>
    <dbReference type="NCBI Taxonomy" id="97359"/>
    <lineage>
        <taxon>Eukaryota</taxon>
        <taxon>Fungi</taxon>
        <taxon>Dikarya</taxon>
        <taxon>Basidiomycota</taxon>
        <taxon>Agaricomycotina</taxon>
        <taxon>Agaricomycetes</taxon>
        <taxon>Agaricomycetidae</taxon>
        <taxon>Agaricales</taxon>
        <taxon>Schizophyllaceae</taxon>
        <taxon>Schizophyllum</taxon>
    </lineage>
</organism>
<dbReference type="SUPFAM" id="SSF52047">
    <property type="entry name" value="RNI-like"/>
    <property type="match status" value="1"/>
</dbReference>